<comment type="function">
    <text evidence="10">Mannosyltransferase that operates in the biosynthetic pathway of dolichol-linked oligosaccharides, the glycan precursors employed in protein asparagine (N)-glycosylation. The assembly of dolichol-linked oligosaccharides begins on the cytosolic side of the endoplasmic reticulum membrane and finishes in its lumen. The sequential addition of sugars to dolichol pyrophosphate produces dolichol-linked oligosaccharides containing fourteen sugars, including two GlcNAcs, nine mannoses and three glucoses. Once assembled, the oligosaccharide is transferred from the lipid to nascent proteins by oligosaccharyltransferases. In the lumen of the endoplasmic reticulum, adds the eighth mannose residue in an alpha-1,6 linkage onto Man(7)GlcNAc(2)-PP-dolichol to produce Man(8)GlcNAc(2)-PP-dolichol.</text>
</comment>
<comment type="subcellular location">
    <subcellularLocation>
        <location evidence="1 12">Endoplasmic reticulum membrane</location>
        <topology evidence="1 12">Multi-pass membrane protein</topology>
    </subcellularLocation>
</comment>
<dbReference type="UniPathway" id="UPA00378"/>
<accession>A1CIK9</accession>
<dbReference type="Pfam" id="PF03901">
    <property type="entry name" value="Glyco_transf_22"/>
    <property type="match status" value="1"/>
</dbReference>
<comment type="pathway">
    <text evidence="2">Protein modification; protein glycosylation.</text>
</comment>
<dbReference type="PANTHER" id="PTHR22760">
    <property type="entry name" value="GLYCOSYLTRANSFERASE"/>
    <property type="match status" value="1"/>
</dbReference>
<evidence type="ECO:0000256" key="9">
    <source>
        <dbReference type="ARBA" id="ARBA00023136"/>
    </source>
</evidence>
<name>A1CIK9_ASPCL</name>
<dbReference type="PANTHER" id="PTHR22760:SF1">
    <property type="entry name" value="DOL-P-MAN:MAN(7)GLCNAC(2)-PP-DOL ALPHA-1,6-MANNOSYLTRANSFERASE"/>
    <property type="match status" value="1"/>
</dbReference>
<dbReference type="OrthoDB" id="19039at2759"/>
<evidence type="ECO:0000256" key="1">
    <source>
        <dbReference type="ARBA" id="ARBA00004477"/>
    </source>
</evidence>
<feature type="transmembrane region" description="Helical" evidence="12">
    <location>
        <begin position="220"/>
        <end position="242"/>
    </location>
</feature>
<dbReference type="InterPro" id="IPR005599">
    <property type="entry name" value="GPI_mannosylTrfase"/>
</dbReference>
<dbReference type="GO" id="GO:0005789">
    <property type="term" value="C:endoplasmic reticulum membrane"/>
    <property type="evidence" value="ECO:0007669"/>
    <property type="project" value="UniProtKB-SubCell"/>
</dbReference>
<organism evidence="13 14">
    <name type="scientific">Aspergillus clavatus (strain ATCC 1007 / CBS 513.65 / DSM 816 / NCTC 3887 / NRRL 1 / QM 1276 / 107)</name>
    <dbReference type="NCBI Taxonomy" id="344612"/>
    <lineage>
        <taxon>Eukaryota</taxon>
        <taxon>Fungi</taxon>
        <taxon>Dikarya</taxon>
        <taxon>Ascomycota</taxon>
        <taxon>Pezizomycotina</taxon>
        <taxon>Eurotiomycetes</taxon>
        <taxon>Eurotiomycetidae</taxon>
        <taxon>Eurotiales</taxon>
        <taxon>Aspergillaceae</taxon>
        <taxon>Aspergillus</taxon>
        <taxon>Aspergillus subgen. Fumigati</taxon>
    </lineage>
</organism>
<dbReference type="RefSeq" id="XP_001272140.1">
    <property type="nucleotide sequence ID" value="XM_001272139.1"/>
</dbReference>
<comment type="catalytic activity">
    <reaction evidence="11">
        <text>an alpha-D-Man-(1-&gt;2)-alpha-D-Man-(1-&gt;2)-alpha-D-Man-(1-&gt;3)-[alpha-D-Man-(1-&gt;2)-alpha-D-Man-(1-&gt;3)-alpha-D-Man-(1-&gt;6)]-beta-D-Man-(1-&gt;4)-beta-D-GlcNAc-(1-&gt;4)-alpha-D-GlcNAc-diphospho-di-trans,poly-cis-dolichol + a di-trans,poly-cis-dolichyl beta-D-mannosyl phosphate = an alpha-D-Man-(1-&gt;2)-alpha-D-Man-(1-&gt;2)-alpha-D-Man-(1-&gt;3)-[alpha-D-Man-(1-&gt;2)-alpha-D-Man-(1-&gt;3)-[alpha-D-Man-(1-&gt;6)]-alpha-D-Man-(1-&gt;6)]-beta-D-Man-(1-&gt;4)-beta-D-GlcNAc-(1-&gt;4)-alpha-D-GlcNAc-diphospho-di-trans,poly-cis-dolichol + a di-trans,poly-cis-dolichyl phosphate + H(+)</text>
        <dbReference type="Rhea" id="RHEA:29535"/>
        <dbReference type="Rhea" id="RHEA-COMP:19498"/>
        <dbReference type="Rhea" id="RHEA-COMP:19501"/>
        <dbReference type="Rhea" id="RHEA-COMP:19518"/>
        <dbReference type="Rhea" id="RHEA-COMP:19519"/>
        <dbReference type="ChEBI" id="CHEBI:15378"/>
        <dbReference type="ChEBI" id="CHEBI:57683"/>
        <dbReference type="ChEBI" id="CHEBI:58211"/>
        <dbReference type="ChEBI" id="CHEBI:132517"/>
        <dbReference type="ChEBI" id="CHEBI:132519"/>
        <dbReference type="EC" id="2.4.1.260"/>
    </reaction>
    <physiologicalReaction direction="left-to-right" evidence="11">
        <dbReference type="Rhea" id="RHEA:29536"/>
    </physiologicalReaction>
</comment>
<sequence length="565" mass="63050">MGGNNLVFLLLLVAIPVLVDLHLFVAPYTKVEESFHIQAIHDILKYGIPTENISKVLAQYDHSEFPGAVPRTFVGAVLLSGLSQPFIWLNENIDRQTCARAILGLFNALSLVSFGLGVRRAFGKTTAIWYLLFQASQFHVLYYASRTLSNMFAFGMSTLAIRALLPEPVPADVYRRRCRVALFLLTIAGIVFRSELALFLDTNTAFLFATGRIRIVQDILPAGALGLAVGLVITVLVDSFFWQQLPLWPELAAFRFNVLAGQASAWGTHPWHFYFTSAIPRLLLNPLTYLVAIPCALLHPSTRSRAAYMLVPSLAFVAIYSIVPHKEWRFIVYIVPSLTAVSAQGASYLWTHRTKSILCRLLSLALLLSTLASFLLSTFVLLPASSANYPGARALNTLHNRAHNSHPVISVYLGNLACQTGVTRFLEMPPPPSPLSHTQHPLESTPSLWHYDKTEDETAKSLPSFWDQFDYLLVEPAEASYVQALPGQSDRWAETEVVNGFAGVKVLRPGDVATGQLEERVLGVALGPDGARSWREFRDYARKYLTRGWWAELRMEPKIRIMQRV</sequence>
<dbReference type="GO" id="GO:0006487">
    <property type="term" value="P:protein N-linked glycosylation"/>
    <property type="evidence" value="ECO:0007669"/>
    <property type="project" value="TreeGrafter"/>
</dbReference>
<reference evidence="13 14" key="1">
    <citation type="journal article" date="2008" name="PLoS Genet.">
        <title>Genomic islands in the pathogenic filamentous fungus Aspergillus fumigatus.</title>
        <authorList>
            <person name="Fedorova N.D."/>
            <person name="Khaldi N."/>
            <person name="Joardar V.S."/>
            <person name="Maiti R."/>
            <person name="Amedeo P."/>
            <person name="Anderson M.J."/>
            <person name="Crabtree J."/>
            <person name="Silva J.C."/>
            <person name="Badger J.H."/>
            <person name="Albarraq A."/>
            <person name="Angiuoli S."/>
            <person name="Bussey H."/>
            <person name="Bowyer P."/>
            <person name="Cotty P.J."/>
            <person name="Dyer P.S."/>
            <person name="Egan A."/>
            <person name="Galens K."/>
            <person name="Fraser-Liggett C.M."/>
            <person name="Haas B.J."/>
            <person name="Inman J.M."/>
            <person name="Kent R."/>
            <person name="Lemieux S."/>
            <person name="Malavazi I."/>
            <person name="Orvis J."/>
            <person name="Roemer T."/>
            <person name="Ronning C.M."/>
            <person name="Sundaram J.P."/>
            <person name="Sutton G."/>
            <person name="Turner G."/>
            <person name="Venter J.C."/>
            <person name="White O.R."/>
            <person name="Whitty B.R."/>
            <person name="Youngman P."/>
            <person name="Wolfe K.H."/>
            <person name="Goldman G.H."/>
            <person name="Wortman J.R."/>
            <person name="Jiang B."/>
            <person name="Denning D.W."/>
            <person name="Nierman W.C."/>
        </authorList>
    </citation>
    <scope>NUCLEOTIDE SEQUENCE [LARGE SCALE GENOMIC DNA]</scope>
    <source>
        <strain evidence="14">ATCC 1007 / CBS 513.65 / DSM 816 / NCTC 3887 / NRRL 1</strain>
    </source>
</reference>
<keyword evidence="8 12" id="KW-1133">Transmembrane helix</keyword>
<evidence type="ECO:0000256" key="11">
    <source>
        <dbReference type="ARBA" id="ARBA00048899"/>
    </source>
</evidence>
<dbReference type="KEGG" id="act:ACLA_051860"/>
<keyword evidence="4 12" id="KW-0328">Glycosyltransferase</keyword>
<evidence type="ECO:0000256" key="12">
    <source>
        <dbReference type="RuleBase" id="RU363075"/>
    </source>
</evidence>
<evidence type="ECO:0000256" key="2">
    <source>
        <dbReference type="ARBA" id="ARBA00004922"/>
    </source>
</evidence>
<keyword evidence="14" id="KW-1185">Reference proteome</keyword>
<keyword evidence="6 12" id="KW-0812">Transmembrane</keyword>
<keyword evidence="7 12" id="KW-0256">Endoplasmic reticulum</keyword>
<dbReference type="OMA" id="WWVEVRM"/>
<keyword evidence="9 12" id="KW-0472">Membrane</keyword>
<dbReference type="AlphaFoldDB" id="A1CIK9"/>
<feature type="transmembrane region" description="Helical" evidence="12">
    <location>
        <begin position="68"/>
        <end position="89"/>
    </location>
</feature>
<evidence type="ECO:0000256" key="5">
    <source>
        <dbReference type="ARBA" id="ARBA00022679"/>
    </source>
</evidence>
<gene>
    <name evidence="13" type="ORF">ACLA_051860</name>
</gene>
<protein>
    <recommendedName>
        <fullName evidence="12">Mannosyltransferase</fullName>
        <ecNumber evidence="12">2.4.1.-</ecNumber>
    </recommendedName>
</protein>
<dbReference type="HOGENOM" id="CLU_008917_4_1_1"/>
<evidence type="ECO:0000256" key="3">
    <source>
        <dbReference type="ARBA" id="ARBA00007063"/>
    </source>
</evidence>
<evidence type="ECO:0000313" key="13">
    <source>
        <dbReference type="EMBL" id="EAW10714.1"/>
    </source>
</evidence>
<feature type="transmembrane region" description="Helical" evidence="12">
    <location>
        <begin position="181"/>
        <end position="200"/>
    </location>
</feature>
<feature type="transmembrane region" description="Helical" evidence="12">
    <location>
        <begin position="101"/>
        <end position="121"/>
    </location>
</feature>
<feature type="transmembrane region" description="Helical" evidence="12">
    <location>
        <begin position="306"/>
        <end position="324"/>
    </location>
</feature>
<feature type="transmembrane region" description="Helical" evidence="12">
    <location>
        <begin position="330"/>
        <end position="349"/>
    </location>
</feature>
<dbReference type="GeneID" id="4703623"/>
<dbReference type="EMBL" id="DS027054">
    <property type="protein sequence ID" value="EAW10714.1"/>
    <property type="molecule type" value="Genomic_DNA"/>
</dbReference>
<evidence type="ECO:0000256" key="4">
    <source>
        <dbReference type="ARBA" id="ARBA00022676"/>
    </source>
</evidence>
<evidence type="ECO:0000313" key="14">
    <source>
        <dbReference type="Proteomes" id="UP000006701"/>
    </source>
</evidence>
<proteinExistence type="inferred from homology"/>
<dbReference type="eggNOG" id="KOG2516">
    <property type="taxonomic scope" value="Eukaryota"/>
</dbReference>
<feature type="transmembrane region" description="Helical" evidence="12">
    <location>
        <begin position="151"/>
        <end position="169"/>
    </location>
</feature>
<dbReference type="Proteomes" id="UP000006701">
    <property type="component" value="Unassembled WGS sequence"/>
</dbReference>
<keyword evidence="5" id="KW-0808">Transferase</keyword>
<dbReference type="STRING" id="344612.A1CIK9"/>
<dbReference type="EC" id="2.4.1.-" evidence="12"/>
<evidence type="ECO:0000256" key="6">
    <source>
        <dbReference type="ARBA" id="ARBA00022692"/>
    </source>
</evidence>
<evidence type="ECO:0000256" key="10">
    <source>
        <dbReference type="ARBA" id="ARBA00044721"/>
    </source>
</evidence>
<comment type="similarity">
    <text evidence="3 12">Belongs to the glycosyltransferase 22 family.</text>
</comment>
<evidence type="ECO:0000256" key="7">
    <source>
        <dbReference type="ARBA" id="ARBA00022824"/>
    </source>
</evidence>
<dbReference type="VEuPathDB" id="FungiDB:ACLA_051860"/>
<feature type="transmembrane region" description="Helical" evidence="12">
    <location>
        <begin position="361"/>
        <end position="382"/>
    </location>
</feature>
<evidence type="ECO:0000256" key="8">
    <source>
        <dbReference type="ARBA" id="ARBA00022989"/>
    </source>
</evidence>
<dbReference type="GO" id="GO:0052917">
    <property type="term" value="F:dol-P-Man:Man(7)GlcNAc(2)-PP-Dol alpha-1,6-mannosyltransferase activity"/>
    <property type="evidence" value="ECO:0007669"/>
    <property type="project" value="UniProtKB-EC"/>
</dbReference>
<feature type="transmembrane region" description="Helical" evidence="12">
    <location>
        <begin position="7"/>
        <end position="25"/>
    </location>
</feature>